<organism evidence="2 3">
    <name type="scientific">Armillaria solidipes</name>
    <dbReference type="NCBI Taxonomy" id="1076256"/>
    <lineage>
        <taxon>Eukaryota</taxon>
        <taxon>Fungi</taxon>
        <taxon>Dikarya</taxon>
        <taxon>Basidiomycota</taxon>
        <taxon>Agaricomycotina</taxon>
        <taxon>Agaricomycetes</taxon>
        <taxon>Agaricomycetidae</taxon>
        <taxon>Agaricales</taxon>
        <taxon>Marasmiineae</taxon>
        <taxon>Physalacriaceae</taxon>
        <taxon>Armillaria</taxon>
    </lineage>
</organism>
<evidence type="ECO:0000313" key="2">
    <source>
        <dbReference type="EMBL" id="PBK62418.1"/>
    </source>
</evidence>
<feature type="compositionally biased region" description="Polar residues" evidence="1">
    <location>
        <begin position="418"/>
        <end position="432"/>
    </location>
</feature>
<feature type="region of interest" description="Disordered" evidence="1">
    <location>
        <begin position="58"/>
        <end position="81"/>
    </location>
</feature>
<feature type="compositionally biased region" description="Polar residues" evidence="1">
    <location>
        <begin position="69"/>
        <end position="81"/>
    </location>
</feature>
<protein>
    <submittedName>
        <fullName evidence="2">Uncharacterized protein</fullName>
    </submittedName>
</protein>
<dbReference type="AlphaFoldDB" id="A0A2H3B8P6"/>
<evidence type="ECO:0000313" key="3">
    <source>
        <dbReference type="Proteomes" id="UP000218334"/>
    </source>
</evidence>
<keyword evidence="3" id="KW-1185">Reference proteome</keyword>
<feature type="region of interest" description="Disordered" evidence="1">
    <location>
        <begin position="418"/>
        <end position="453"/>
    </location>
</feature>
<proteinExistence type="predicted"/>
<feature type="region of interest" description="Disordered" evidence="1">
    <location>
        <begin position="463"/>
        <end position="482"/>
    </location>
</feature>
<reference evidence="3" key="1">
    <citation type="journal article" date="2017" name="Nat. Ecol. Evol.">
        <title>Genome expansion and lineage-specific genetic innovations in the forest pathogenic fungi Armillaria.</title>
        <authorList>
            <person name="Sipos G."/>
            <person name="Prasanna A.N."/>
            <person name="Walter M.C."/>
            <person name="O'Connor E."/>
            <person name="Balint B."/>
            <person name="Krizsan K."/>
            <person name="Kiss B."/>
            <person name="Hess J."/>
            <person name="Varga T."/>
            <person name="Slot J."/>
            <person name="Riley R."/>
            <person name="Boka B."/>
            <person name="Rigling D."/>
            <person name="Barry K."/>
            <person name="Lee J."/>
            <person name="Mihaltcheva S."/>
            <person name="LaButti K."/>
            <person name="Lipzen A."/>
            <person name="Waldron R."/>
            <person name="Moloney N.M."/>
            <person name="Sperisen C."/>
            <person name="Kredics L."/>
            <person name="Vagvoelgyi C."/>
            <person name="Patrignani A."/>
            <person name="Fitzpatrick D."/>
            <person name="Nagy I."/>
            <person name="Doyle S."/>
            <person name="Anderson J.B."/>
            <person name="Grigoriev I.V."/>
            <person name="Gueldener U."/>
            <person name="Muensterkoetter M."/>
            <person name="Nagy L.G."/>
        </authorList>
    </citation>
    <scope>NUCLEOTIDE SEQUENCE [LARGE SCALE GENOMIC DNA]</scope>
    <source>
        <strain evidence="3">28-4</strain>
    </source>
</reference>
<dbReference type="Proteomes" id="UP000218334">
    <property type="component" value="Unassembled WGS sequence"/>
</dbReference>
<gene>
    <name evidence="2" type="ORF">ARMSODRAFT_980694</name>
</gene>
<dbReference type="EMBL" id="KZ293466">
    <property type="protein sequence ID" value="PBK62418.1"/>
    <property type="molecule type" value="Genomic_DNA"/>
</dbReference>
<evidence type="ECO:0000256" key="1">
    <source>
        <dbReference type="SAM" id="MobiDB-lite"/>
    </source>
</evidence>
<sequence length="482" mass="53088">MPPLWGICLIRTPDDRFRAFAAKRLDSVPRLLGAFDRDEQTRGTERVATTPDRSDHLGQGFFLNETEPHTSSRSTKFLSSKRISAEKKDKNKLRKLVLRVKTYRCCHHPQTINFLCEELNGLICTSSSDTSPHPAMSWRECLLKFSLEPFNLPLGACGVPGNDQAPYRFTFSLKGDYGRRLLALRLLQRVVTLGRVGGMDGNIIVGRAVEHLHNRDIGGNGGDVVRSPDPQAGRIALGQRKGDLSLLPSYLGSGYCGDTRIRSMDSGGLSKDGDLRKVRGWELVGEHGLEANFGRVHVLSVWGTRLRGAKGRIQLYQTLKGVGRWVKKSEDGSTKGKQMVKSMTAKQQTLVSVAVRFVVFTHISPRSYLAMGLSRNYVASATQLGTDNLKYVLLTGIIGSVGDSTAVPSVPLSSVAQKSTSALSRNKPSRGNTIRDHDVTPRKGSHTKNRRLTHDEYWSQSGGVSSLMPVNNRARARAPVDK</sequence>
<accession>A0A2H3B8P6</accession>
<name>A0A2H3B8P6_9AGAR</name>